<reference evidence="8" key="1">
    <citation type="submission" date="2017-04" db="EMBL/GenBank/DDBJ databases">
        <title>Function of individual gut microbiota members based on whole genome sequencing of pure cultures obtained from chicken caecum.</title>
        <authorList>
            <person name="Medvecky M."/>
            <person name="Cejkova D."/>
            <person name="Polansky O."/>
            <person name="Karasova D."/>
            <person name="Kubasova T."/>
            <person name="Cizek A."/>
            <person name="Rychlik I."/>
        </authorList>
    </citation>
    <scope>NUCLEOTIDE SEQUENCE [LARGE SCALE GENOMIC DNA]</scope>
    <source>
        <strain evidence="8">An75</strain>
    </source>
</reference>
<feature type="chain" id="PRO_5013254800" description="Gram-positive cocci surface proteins LPxTG domain-containing protein" evidence="4">
    <location>
        <begin position="27"/>
        <end position="1960"/>
    </location>
</feature>
<evidence type="ECO:0000256" key="2">
    <source>
        <dbReference type="ARBA" id="ARBA00022525"/>
    </source>
</evidence>
<feature type="domain" description="SpaA-like prealbumin fold" evidence="6">
    <location>
        <begin position="756"/>
        <end position="838"/>
    </location>
</feature>
<dbReference type="Pfam" id="PF08341">
    <property type="entry name" value="TED"/>
    <property type="match status" value="1"/>
</dbReference>
<feature type="domain" description="SpaA-like prealbumin fold" evidence="6">
    <location>
        <begin position="849"/>
        <end position="940"/>
    </location>
</feature>
<feature type="domain" description="Thioester" evidence="5">
    <location>
        <begin position="187"/>
        <end position="288"/>
    </location>
</feature>
<accession>A0A1Y3TXB5</accession>
<evidence type="ECO:0000256" key="3">
    <source>
        <dbReference type="ARBA" id="ARBA00022729"/>
    </source>
</evidence>
<dbReference type="InterPro" id="IPR041033">
    <property type="entry name" value="SpaA_PFL_dom_1"/>
</dbReference>
<sequence length="1960" mass="216697">MMKSRRWLSLLLAAVITTVNCIPALASWEDGFVIPGQESGGGSSSYDDFFWGSDYADQVTIGNGSTQDIEFDAQDNREEDDDGIDSEKEDVVFEQPAILSTQQFTTSSTGTVVLSENYAEIYGTDSLPKARSDTGSDPYAYLQANDGYVTITADRPLNNILHYDGAIVDNIHIAKWVADDPAALEYPAYCKNPGWKGTAQHQDGQYQIDPLPSIGAEEKKILGVARAGYPYKTPQELGCQSVDEAYYATHAAIHTAIVNGSLDKWSIQSGDTARNTRVLNALKKIYNEGIANPYTPPEFTVKLSPVSGSEEATEDGEWVTNTYQFTSSMDRDYWKFRILGDDLNQMVESGSIEVYAGGTKLSLQTNVSGAWDDQKAFKVPMGQDVTVKVKKDLADSTGINYQFYGTTVGGTFDSSVSYLGNPVGLSGNWQGYIYNFRPQATDTAMMTYNATPTIPDEPDEPSDGSLLVEKLDYNTKETIPDAVFHIRGVSKSCSHINITVKASDGATEPILGDGGKVELSDGVVRMTGIPAGTYEVTEVSAPPHYSVAVGQNSQSVEVVNDAEVHPKVTFENKPYGSLTIRKIDADTQEELAGFYFKVVNHTTGFEQTVVTDSNGEVTIEDLPEGNYEVTEIAARFDYILNDTPQIGEVDWGEETVVVMENHAKPSVEITKIDAETSEPISGVYFEITYKNTQQTYTGVTDEDGKITLEGVDEGWFAIKEVTPADGYIASDEIYEVYAESGHPGEITIKNTKKSGILIHKVDVDGNGIEGVSFNIFRFGEDTPLPNSPVTTGDDGTVRLDGLEPGHYQVQEVQAKPGYLLNSKKYDLVVEEGVEKTTIVEVVNHRQPDLTIRKVDKKDPDKGLAGAVFEVKEVDSQALPGSPYITGPDGSFTIEDIDIENGVSKKLVITEIQPPAGYELPSPNVQYATMEPDQDVTLTFINDESPDLIILKVDKQTGAPLAGAVFTVEKLEEPEKGFVTGSPFTTDAEGKIVLPNMAPGSYRIVETKAPQNYVIDTEERIINLVEGEDFTAKFEDTKKPTLTVHKVDSITKDPLKNAQFEVYRAVNGSLDGETVMVGSFTSDASGIFKLENAEPGWYRIVEKQAPSGYERKTEFIDVFLKAGEDKEITFENAPMSAIIIKKVDAETGEALEGIKFEVRYLSGATGTEGTVIGTYTTSKNGTITIAGLKKGVYSIAEVSSDSDHILDETIQTVTLADDNSVVTVEFTNAALGGLLIKKMDAVTKEPLSDVTFKVTDIKGAVVGESNGEYRTDETGTIYIPQLVGGFIVQEIKTKDGYILDNTAKTIYIEKGRVYSMEFFNQPENSFVIQKLDGETKAPLADATIKVTTVDDQFIGQYTTDESGIITIVGLKPGTYKVQELKAPEGYNLDNTVKLVHLKQNEPQKLELYNYKKAALIIYKVDKNTQEPLEGAKFKVTEIDGTYVGDYITGTDGRITVPTLEPGWYVVTETAAPNGYNIDDVPSKNVQVKSGSPVTVKFENDKNATLRIEKTDIVTGEPMENVEFSIVRDDGKTYGKYYTDKRGEINLEYMFPAGTYLIRETNTRKGYALDTNVRKVTLDWGDDKLIEWENYPLASIRIEKIDKENDEPMANVTFELFDPNKKSLGTYKTDAKGRIELNDMFLGGTTYYLKEETPEGYLPQEGYLAVETRWGKTTYVDIENEPIMGKVQIHKIAADNNPITGTLKGDGLKGAKFTIYDADGKKVDVLTTDSKGYAESDWLRYGEYTMKETTSPLYFLLSDETIHFEIVNDGETVEIERTNQSTLLKTNVEKSRYKETMGGSVIRYDIYNIQNQSMVPLENFYLHESLPADAAYITRLFTGTFNQNLNYTIYYKTNKTGTFRVLKDNLFTDRVYEIDCTKGLMAGEYITDIKFDFGTVDVGFREVERPFLYCKTYDNLPNGYQFTNRAEVGGTYEMQKVTAEDTFTTKIYAPTVDRGKLPKTGY</sequence>
<keyword evidence="2" id="KW-0964">Secreted</keyword>
<feature type="signal peptide" evidence="4">
    <location>
        <begin position="1"/>
        <end position="26"/>
    </location>
</feature>
<protein>
    <recommendedName>
        <fullName evidence="9">Gram-positive cocci surface proteins LPxTG domain-containing protein</fullName>
    </recommendedName>
</protein>
<feature type="domain" description="SpaA-like prealbumin fold" evidence="6">
    <location>
        <begin position="1414"/>
        <end position="1500"/>
    </location>
</feature>
<dbReference type="PANTHER" id="PTHR36108">
    <property type="entry name" value="COLOSSIN-B-RELATED"/>
    <property type="match status" value="1"/>
</dbReference>
<evidence type="ECO:0000313" key="8">
    <source>
        <dbReference type="Proteomes" id="UP000195455"/>
    </source>
</evidence>
<feature type="domain" description="SpaA-like prealbumin fold" evidence="6">
    <location>
        <begin position="464"/>
        <end position="573"/>
    </location>
</feature>
<evidence type="ECO:0000259" key="6">
    <source>
        <dbReference type="Pfam" id="PF17802"/>
    </source>
</evidence>
<dbReference type="EMBL" id="NFHM01000021">
    <property type="protein sequence ID" value="OUN41204.1"/>
    <property type="molecule type" value="Genomic_DNA"/>
</dbReference>
<dbReference type="Gene3D" id="2.60.40.10">
    <property type="entry name" value="Immunoglobulins"/>
    <property type="match status" value="14"/>
</dbReference>
<comment type="similarity">
    <text evidence="1">Belongs to the serine-aspartate repeat-containing protein (SDr) family.</text>
</comment>
<evidence type="ECO:0000256" key="1">
    <source>
        <dbReference type="ARBA" id="ARBA00007257"/>
    </source>
</evidence>
<proteinExistence type="inferred from homology"/>
<evidence type="ECO:0008006" key="9">
    <source>
        <dbReference type="Google" id="ProtNLM"/>
    </source>
</evidence>
<dbReference type="Pfam" id="PF17802">
    <property type="entry name" value="SpaA"/>
    <property type="match status" value="14"/>
</dbReference>
<evidence type="ECO:0000313" key="7">
    <source>
        <dbReference type="EMBL" id="OUN41204.1"/>
    </source>
</evidence>
<evidence type="ECO:0000259" key="5">
    <source>
        <dbReference type="Pfam" id="PF08341"/>
    </source>
</evidence>
<feature type="domain" description="SpaA-like prealbumin fold" evidence="6">
    <location>
        <begin position="1503"/>
        <end position="1588"/>
    </location>
</feature>
<feature type="domain" description="SpaA-like prealbumin fold" evidence="6">
    <location>
        <begin position="1593"/>
        <end position="1679"/>
    </location>
</feature>
<feature type="domain" description="SpaA-like prealbumin fold" evidence="6">
    <location>
        <begin position="1233"/>
        <end position="1319"/>
    </location>
</feature>
<dbReference type="InterPro" id="IPR013552">
    <property type="entry name" value="Thioester_dom"/>
</dbReference>
<feature type="domain" description="SpaA-like prealbumin fold" evidence="6">
    <location>
        <begin position="1324"/>
        <end position="1409"/>
    </location>
</feature>
<comment type="caution">
    <text evidence="7">The sequence shown here is derived from an EMBL/GenBank/DDBJ whole genome shotgun (WGS) entry which is preliminary data.</text>
</comment>
<feature type="domain" description="SpaA-like prealbumin fold" evidence="6">
    <location>
        <begin position="1702"/>
        <end position="1778"/>
    </location>
</feature>
<feature type="domain" description="SpaA-like prealbumin fold" evidence="6">
    <location>
        <begin position="576"/>
        <end position="661"/>
    </location>
</feature>
<feature type="domain" description="SpaA-like prealbumin fold" evidence="6">
    <location>
        <begin position="666"/>
        <end position="752"/>
    </location>
</feature>
<dbReference type="InterPro" id="IPR013783">
    <property type="entry name" value="Ig-like_fold"/>
</dbReference>
<dbReference type="PANTHER" id="PTHR36108:SF13">
    <property type="entry name" value="COLOSSIN-B-RELATED"/>
    <property type="match status" value="1"/>
</dbReference>
<dbReference type="RefSeq" id="WP_087989832.1">
    <property type="nucleotide sequence ID" value="NZ_NFHM01000021.1"/>
</dbReference>
<feature type="domain" description="SpaA-like prealbumin fold" evidence="6">
    <location>
        <begin position="947"/>
        <end position="1036"/>
    </location>
</feature>
<dbReference type="Proteomes" id="UP000195455">
    <property type="component" value="Unassembled WGS sequence"/>
</dbReference>
<keyword evidence="3 4" id="KW-0732">Signal</keyword>
<organism evidence="7 8">
    <name type="scientific">Anaerotignum lactatifermentans</name>
    <dbReference type="NCBI Taxonomy" id="160404"/>
    <lineage>
        <taxon>Bacteria</taxon>
        <taxon>Bacillati</taxon>
        <taxon>Bacillota</taxon>
        <taxon>Clostridia</taxon>
        <taxon>Lachnospirales</taxon>
        <taxon>Anaerotignaceae</taxon>
        <taxon>Anaerotignum</taxon>
    </lineage>
</organism>
<evidence type="ECO:0000256" key="4">
    <source>
        <dbReference type="SAM" id="SignalP"/>
    </source>
</evidence>
<dbReference type="SUPFAM" id="SSF49478">
    <property type="entry name" value="Cna protein B-type domain"/>
    <property type="match status" value="9"/>
</dbReference>
<name>A0A1Y3TXB5_9FIRM</name>
<gene>
    <name evidence="7" type="ORF">B5G26_12260</name>
</gene>
<feature type="domain" description="SpaA-like prealbumin fold" evidence="6">
    <location>
        <begin position="1040"/>
        <end position="1132"/>
    </location>
</feature>
<feature type="domain" description="SpaA-like prealbumin fold" evidence="6">
    <location>
        <begin position="1137"/>
        <end position="1228"/>
    </location>
</feature>